<proteinExistence type="predicted"/>
<dbReference type="RefSeq" id="WP_367779379.1">
    <property type="nucleotide sequence ID" value="NZ_JBFMIA010000006.1"/>
</dbReference>
<dbReference type="InterPro" id="IPR021309">
    <property type="entry name" value="YgaP-like_TM"/>
</dbReference>
<evidence type="ECO:0000313" key="3">
    <source>
        <dbReference type="EMBL" id="MEW9501891.1"/>
    </source>
</evidence>
<accession>A0ABV3Q448</accession>
<sequence>MQPNIGSTNSFIRTVIGFSLLSIAIDRMIRKPWRQPYALLAFLGAMKIAEGFLHFCPIVALWDRKDRWMDDALRWENETCNSLYNETTEVGE</sequence>
<feature type="domain" description="Inner membrane protein YgaP-like transmembrane" evidence="2">
    <location>
        <begin position="1"/>
        <end position="62"/>
    </location>
</feature>
<keyword evidence="1" id="KW-0472">Membrane</keyword>
<evidence type="ECO:0000259" key="2">
    <source>
        <dbReference type="Pfam" id="PF11127"/>
    </source>
</evidence>
<feature type="transmembrane region" description="Helical" evidence="1">
    <location>
        <begin position="37"/>
        <end position="62"/>
    </location>
</feature>
<evidence type="ECO:0000313" key="4">
    <source>
        <dbReference type="Proteomes" id="UP001556040"/>
    </source>
</evidence>
<keyword evidence="1" id="KW-1133">Transmembrane helix</keyword>
<keyword evidence="4" id="KW-1185">Reference proteome</keyword>
<name>A0ABV3Q448_9BACL</name>
<keyword evidence="1" id="KW-0812">Transmembrane</keyword>
<dbReference type="Pfam" id="PF11127">
    <property type="entry name" value="YgaP-like_TM"/>
    <property type="match status" value="1"/>
</dbReference>
<dbReference type="EMBL" id="JBFMIA010000006">
    <property type="protein sequence ID" value="MEW9501891.1"/>
    <property type="molecule type" value="Genomic_DNA"/>
</dbReference>
<feature type="transmembrane region" description="Helical" evidence="1">
    <location>
        <begin position="6"/>
        <end position="25"/>
    </location>
</feature>
<protein>
    <submittedName>
        <fullName evidence="3">DUF2892 domain-containing protein</fullName>
    </submittedName>
</protein>
<gene>
    <name evidence="3" type="ORF">AB1471_08760</name>
</gene>
<reference evidence="3 4" key="1">
    <citation type="journal article" date="1979" name="Int. J. Syst. Evol. Microbiol.">
        <title>Bacillus globisporus subsp. marinus subsp. nov.</title>
        <authorList>
            <person name="Liu H."/>
        </authorList>
    </citation>
    <scope>NUCLEOTIDE SEQUENCE [LARGE SCALE GENOMIC DNA]</scope>
    <source>
        <strain evidence="3 4">DSM 1297</strain>
    </source>
</reference>
<comment type="caution">
    <text evidence="3">The sequence shown here is derived from an EMBL/GenBank/DDBJ whole genome shotgun (WGS) entry which is preliminary data.</text>
</comment>
<dbReference type="Proteomes" id="UP001556040">
    <property type="component" value="Unassembled WGS sequence"/>
</dbReference>
<organism evidence="3 4">
    <name type="scientific">Jeotgalibacillus marinus</name>
    <dbReference type="NCBI Taxonomy" id="86667"/>
    <lineage>
        <taxon>Bacteria</taxon>
        <taxon>Bacillati</taxon>
        <taxon>Bacillota</taxon>
        <taxon>Bacilli</taxon>
        <taxon>Bacillales</taxon>
        <taxon>Caryophanaceae</taxon>
        <taxon>Jeotgalibacillus</taxon>
    </lineage>
</organism>
<evidence type="ECO:0000256" key="1">
    <source>
        <dbReference type="SAM" id="Phobius"/>
    </source>
</evidence>